<feature type="region of interest" description="Disordered" evidence="1">
    <location>
        <begin position="1"/>
        <end position="143"/>
    </location>
</feature>
<proteinExistence type="predicted"/>
<name>A0A1J9Q4N8_9EURO</name>
<dbReference type="AlphaFoldDB" id="A0A1J9Q4N8"/>
<evidence type="ECO:0000313" key="2">
    <source>
        <dbReference type="EMBL" id="OJD23646.1"/>
    </source>
</evidence>
<feature type="compositionally biased region" description="Basic and acidic residues" evidence="1">
    <location>
        <begin position="382"/>
        <end position="398"/>
    </location>
</feature>
<reference evidence="2 3" key="1">
    <citation type="submission" date="2015-08" db="EMBL/GenBank/DDBJ databases">
        <title>Emmonsia species relationships and genome sequence.</title>
        <authorList>
            <person name="Cuomo C.A."/>
            <person name="Schwartz I.S."/>
            <person name="Kenyon C."/>
            <person name="De Hoog G.S."/>
            <person name="Govender N.P."/>
            <person name="Botha A."/>
            <person name="Moreno L."/>
            <person name="De Vries M."/>
            <person name="Munoz J.F."/>
            <person name="Stielow J.B."/>
        </authorList>
    </citation>
    <scope>NUCLEOTIDE SEQUENCE [LARGE SCALE GENOMIC DNA]</scope>
    <source>
        <strain evidence="2 3">EI222</strain>
    </source>
</reference>
<dbReference type="VEuPathDB" id="FungiDB:ACJ73_04998"/>
<accession>A0A1J9Q4N8</accession>
<organism evidence="2 3">
    <name type="scientific">Blastomyces percursus</name>
    <dbReference type="NCBI Taxonomy" id="1658174"/>
    <lineage>
        <taxon>Eukaryota</taxon>
        <taxon>Fungi</taxon>
        <taxon>Dikarya</taxon>
        <taxon>Ascomycota</taxon>
        <taxon>Pezizomycotina</taxon>
        <taxon>Eurotiomycetes</taxon>
        <taxon>Eurotiomycetidae</taxon>
        <taxon>Onygenales</taxon>
        <taxon>Ajellomycetaceae</taxon>
        <taxon>Blastomyces</taxon>
    </lineage>
</organism>
<keyword evidence="3" id="KW-1185">Reference proteome</keyword>
<dbReference type="EMBL" id="LGTZ01000742">
    <property type="protein sequence ID" value="OJD23646.1"/>
    <property type="molecule type" value="Genomic_DNA"/>
</dbReference>
<feature type="compositionally biased region" description="Polar residues" evidence="1">
    <location>
        <begin position="46"/>
        <end position="63"/>
    </location>
</feature>
<feature type="compositionally biased region" description="Low complexity" evidence="1">
    <location>
        <begin position="27"/>
        <end position="40"/>
    </location>
</feature>
<feature type="compositionally biased region" description="Polar residues" evidence="1">
    <location>
        <begin position="208"/>
        <end position="218"/>
    </location>
</feature>
<feature type="compositionally biased region" description="Low complexity" evidence="1">
    <location>
        <begin position="109"/>
        <end position="124"/>
    </location>
</feature>
<feature type="region of interest" description="Disordered" evidence="1">
    <location>
        <begin position="183"/>
        <end position="399"/>
    </location>
</feature>
<dbReference type="STRING" id="1658174.A0A1J9Q4N8"/>
<evidence type="ECO:0000256" key="1">
    <source>
        <dbReference type="SAM" id="MobiDB-lite"/>
    </source>
</evidence>
<feature type="compositionally biased region" description="Low complexity" evidence="1">
    <location>
        <begin position="317"/>
        <end position="336"/>
    </location>
</feature>
<comment type="caution">
    <text evidence="2">The sequence shown here is derived from an EMBL/GenBank/DDBJ whole genome shotgun (WGS) entry which is preliminary data.</text>
</comment>
<gene>
    <name evidence="2" type="ORF">ACJ73_04998</name>
</gene>
<dbReference type="Proteomes" id="UP000242791">
    <property type="component" value="Unassembled WGS sequence"/>
</dbReference>
<protein>
    <submittedName>
        <fullName evidence="2">Uncharacterized protein</fullName>
    </submittedName>
</protein>
<feature type="compositionally biased region" description="Basic and acidic residues" evidence="1">
    <location>
        <begin position="338"/>
        <end position="349"/>
    </location>
</feature>
<dbReference type="OrthoDB" id="5385072at2759"/>
<feature type="compositionally biased region" description="Low complexity" evidence="1">
    <location>
        <begin position="253"/>
        <end position="262"/>
    </location>
</feature>
<feature type="compositionally biased region" description="Low complexity" evidence="1">
    <location>
        <begin position="81"/>
        <end position="95"/>
    </location>
</feature>
<sequence>MADYRSPMLQMPHRKPLASGNAGLQFHSSGSPSPQHHQQQAMRPQPHQSRPQAASSTFYSNQMHPHQPSPPALHHPHHPQHPQLQQHSQHQQPQHMNPNYPVRRASNATISTTSTGGNGSLPSGHPNAHADIRRSSSSRSGHAPAPIGYVALMRKQKATVWCDRAQQEDPRVVAQRRAAKQRAAIEVHGGGGRSATLTSTGKIRHNTSSRSMSYNTGTMVGAGVPLRLSANEVGDGEDDKDNDGPPFHRRTGSGRSSTGSSRFPSGYQRPQQGRFSSSSNSNTPPNMDPADRIQTDIPEIVETPAPLKPDEEKDYFASSNVNAGANGSSTAAIASSKLETDKSKPDRPGSTHSQASELEEDFGTVTEMAAPSGAVAAANRSKKMDDLKRRGSVDDRSTRMSNVRLFVANPDLSD</sequence>
<evidence type="ECO:0000313" key="3">
    <source>
        <dbReference type="Proteomes" id="UP000242791"/>
    </source>
</evidence>